<dbReference type="PIRSF" id="PIRSF018266">
    <property type="entry name" value="FecR"/>
    <property type="match status" value="1"/>
</dbReference>
<dbReference type="RefSeq" id="WP_064026140.1">
    <property type="nucleotide sequence ID" value="NZ_LUUK01000068.1"/>
</dbReference>
<evidence type="ECO:0000259" key="3">
    <source>
        <dbReference type="Pfam" id="PF16220"/>
    </source>
</evidence>
<dbReference type="Gene3D" id="2.60.120.1440">
    <property type="match status" value="1"/>
</dbReference>
<feature type="compositionally biased region" description="Basic and acidic residues" evidence="1">
    <location>
        <begin position="1"/>
        <end position="12"/>
    </location>
</feature>
<dbReference type="InterPro" id="IPR012373">
    <property type="entry name" value="Ferrdict_sens_TM"/>
</dbReference>
<feature type="domain" description="FecR N-terminal" evidence="3">
    <location>
        <begin position="31"/>
        <end position="73"/>
    </location>
</feature>
<feature type="region of interest" description="Disordered" evidence="1">
    <location>
        <begin position="1"/>
        <end position="23"/>
    </location>
</feature>
<dbReference type="InterPro" id="IPR006860">
    <property type="entry name" value="FecR"/>
</dbReference>
<reference evidence="5" key="1">
    <citation type="submission" date="2016-03" db="EMBL/GenBank/DDBJ databases">
        <authorList>
            <person name="Heylen K."/>
            <person name="De Vos P."/>
            <person name="Vekeman B."/>
        </authorList>
    </citation>
    <scope>NUCLEOTIDE SEQUENCE [LARGE SCALE GENOMIC DNA]</scope>
    <source>
        <strain evidence="5">R-45383</strain>
    </source>
</reference>
<dbReference type="AlphaFoldDB" id="A0A177NY25"/>
<proteinExistence type="predicted"/>
<evidence type="ECO:0000313" key="5">
    <source>
        <dbReference type="Proteomes" id="UP000077628"/>
    </source>
</evidence>
<keyword evidence="5" id="KW-1185">Reference proteome</keyword>
<protein>
    <recommendedName>
        <fullName evidence="6">Iron dicitrate transport regulator FecR</fullName>
    </recommendedName>
</protein>
<evidence type="ECO:0008006" key="6">
    <source>
        <dbReference type="Google" id="ProtNLM"/>
    </source>
</evidence>
<evidence type="ECO:0000259" key="2">
    <source>
        <dbReference type="Pfam" id="PF04773"/>
    </source>
</evidence>
<feature type="domain" description="FecR protein" evidence="2">
    <location>
        <begin position="129"/>
        <end position="220"/>
    </location>
</feature>
<sequence>MSAESEHTDPTDARLTGANGFPELPAGPADEQALYWLTLISSGEANAGHRAAFQDWLRADPTHHEAWRRAQALWRDIAQLGVAAPMATATISDAHRSPRRFGIQHLGLAAGVLVAAVLSSNQLGLWLADHRTAPGQQLAVALADGSQLLLDTDTAVSVHYSDTRRLLELHRGKIWCRVAANADRPFEVSTGQGTVRALGTAFDVAEQDDRTEVTVYEHAVRIDLANGAHLPMLAEGTAVGFGEGLEPVNAEADTTTASAWHRQQLQYFNRPLSEVVAELNRYRRGRIFLAERDLEQLRLSGIFDTSRPDEALALITESLGLHAYQLAGRWVFLRRG</sequence>
<name>A0A177NY25_9GAMM</name>
<dbReference type="Pfam" id="PF16220">
    <property type="entry name" value="DUF4880"/>
    <property type="match status" value="1"/>
</dbReference>
<gene>
    <name evidence="4" type="ORF">A1355_22080</name>
</gene>
<dbReference type="Gene3D" id="3.55.50.30">
    <property type="match status" value="1"/>
</dbReference>
<accession>A0A177NY25</accession>
<evidence type="ECO:0000313" key="4">
    <source>
        <dbReference type="EMBL" id="OAI22977.1"/>
    </source>
</evidence>
<dbReference type="STRING" id="702114.A1355_22080"/>
<evidence type="ECO:0000256" key="1">
    <source>
        <dbReference type="SAM" id="MobiDB-lite"/>
    </source>
</evidence>
<dbReference type="OrthoDB" id="9771237at2"/>
<dbReference type="Proteomes" id="UP000077628">
    <property type="component" value="Unassembled WGS sequence"/>
</dbReference>
<comment type="caution">
    <text evidence="4">The sequence shown here is derived from an EMBL/GenBank/DDBJ whole genome shotgun (WGS) entry which is preliminary data.</text>
</comment>
<dbReference type="GO" id="GO:0016989">
    <property type="term" value="F:sigma factor antagonist activity"/>
    <property type="evidence" value="ECO:0007669"/>
    <property type="project" value="TreeGrafter"/>
</dbReference>
<dbReference type="EMBL" id="LUUK01000068">
    <property type="protein sequence ID" value="OAI22977.1"/>
    <property type="molecule type" value="Genomic_DNA"/>
</dbReference>
<dbReference type="Pfam" id="PF04773">
    <property type="entry name" value="FecR"/>
    <property type="match status" value="1"/>
</dbReference>
<dbReference type="InterPro" id="IPR032623">
    <property type="entry name" value="FecR_N"/>
</dbReference>
<dbReference type="PANTHER" id="PTHR30273">
    <property type="entry name" value="PERIPLASMIC SIGNAL SENSOR AND SIGMA FACTOR ACTIVATOR FECR-RELATED"/>
    <property type="match status" value="1"/>
</dbReference>
<organism evidence="4 5">
    <name type="scientific">Methylomonas koyamae</name>
    <dbReference type="NCBI Taxonomy" id="702114"/>
    <lineage>
        <taxon>Bacteria</taxon>
        <taxon>Pseudomonadati</taxon>
        <taxon>Pseudomonadota</taxon>
        <taxon>Gammaproteobacteria</taxon>
        <taxon>Methylococcales</taxon>
        <taxon>Methylococcaceae</taxon>
        <taxon>Methylomonas</taxon>
    </lineage>
</organism>
<dbReference type="PANTHER" id="PTHR30273:SF2">
    <property type="entry name" value="PROTEIN FECR"/>
    <property type="match status" value="1"/>
</dbReference>